<comment type="subcellular location">
    <subcellularLocation>
        <location evidence="1">Membrane</location>
        <topology evidence="1">Multi-pass membrane protein</topology>
    </subcellularLocation>
</comment>
<dbReference type="GO" id="GO:0005261">
    <property type="term" value="F:monoatomic cation channel activity"/>
    <property type="evidence" value="ECO:0007669"/>
    <property type="project" value="TreeGrafter"/>
</dbReference>
<protein>
    <submittedName>
        <fullName evidence="11">Calcium homeostasis modulator protein 4-like</fullName>
    </submittedName>
</protein>
<dbReference type="InterPro" id="IPR029569">
    <property type="entry name" value="CALHM"/>
</dbReference>
<keyword evidence="4 9" id="KW-0812">Transmembrane</keyword>
<evidence type="ECO:0000256" key="6">
    <source>
        <dbReference type="ARBA" id="ARBA00023065"/>
    </source>
</evidence>
<accession>A0AAJ7XBV7</accession>
<gene>
    <name evidence="11" type="primary">LOC116953005</name>
</gene>
<keyword evidence="5 9" id="KW-1133">Transmembrane helix</keyword>
<dbReference type="GO" id="GO:0005886">
    <property type="term" value="C:plasma membrane"/>
    <property type="evidence" value="ECO:0007669"/>
    <property type="project" value="TreeGrafter"/>
</dbReference>
<dbReference type="Proteomes" id="UP001318040">
    <property type="component" value="Chromosome 49"/>
</dbReference>
<evidence type="ECO:0000256" key="9">
    <source>
        <dbReference type="SAM" id="Phobius"/>
    </source>
</evidence>
<dbReference type="PANTHER" id="PTHR32261:SF1">
    <property type="entry name" value="CALCIUM HOMEOSTASIS MODULATOR PROTEIN"/>
    <property type="match status" value="1"/>
</dbReference>
<evidence type="ECO:0000313" key="10">
    <source>
        <dbReference type="Proteomes" id="UP001318040"/>
    </source>
</evidence>
<dbReference type="RefSeq" id="XP_032828696.1">
    <property type="nucleotide sequence ID" value="XM_032972805.1"/>
</dbReference>
<feature type="transmembrane region" description="Helical" evidence="9">
    <location>
        <begin position="125"/>
        <end position="142"/>
    </location>
</feature>
<keyword evidence="6" id="KW-0406">Ion transport</keyword>
<evidence type="ECO:0000256" key="1">
    <source>
        <dbReference type="ARBA" id="ARBA00004141"/>
    </source>
</evidence>
<keyword evidence="10" id="KW-1185">Reference proteome</keyword>
<sequence length="349" mass="40104">MIPFLVIASQLIFSKYVFQCPCVNRKYNASAGFCVLLVPALVLLIFSIFLQRITWHWASGLCSYTEKESETQIGQHGEQESSCRWACKWSTECWNRCKIRRGQPNEDSPTNQENIKCRQSLKFSFAFYIFGLALPSGCIWIISSLLEGVYMVCAFTTYIDINKYPRLLHLNMTKADMDLVLARMPCEAITLHPTINVLNETSNIVRKEVLYEITFISQMLGLGAFLLLAVLALAVTCCIRCCSRMSVRELKFRMRYREVERQLYKKKMEDYIKQIAEENVECVVNHKDKKTGLKKETWNGMSEFSEQLECCCCFKRGDYMSTMHRMAMGNDNAATPEISGSGTNDVDQH</sequence>
<keyword evidence="8" id="KW-0407">Ion channel</keyword>
<dbReference type="PANTHER" id="PTHR32261">
    <property type="entry name" value="CALCIUM HOMEOSTASIS MODULATOR PROTEIN"/>
    <property type="match status" value="1"/>
</dbReference>
<organism evidence="10 11">
    <name type="scientific">Petromyzon marinus</name>
    <name type="common">Sea lamprey</name>
    <dbReference type="NCBI Taxonomy" id="7757"/>
    <lineage>
        <taxon>Eukaryota</taxon>
        <taxon>Metazoa</taxon>
        <taxon>Chordata</taxon>
        <taxon>Craniata</taxon>
        <taxon>Vertebrata</taxon>
        <taxon>Cyclostomata</taxon>
        <taxon>Hyperoartia</taxon>
        <taxon>Petromyzontiformes</taxon>
        <taxon>Petromyzontidae</taxon>
        <taxon>Petromyzon</taxon>
    </lineage>
</organism>
<evidence type="ECO:0000256" key="7">
    <source>
        <dbReference type="ARBA" id="ARBA00023136"/>
    </source>
</evidence>
<evidence type="ECO:0000256" key="5">
    <source>
        <dbReference type="ARBA" id="ARBA00022989"/>
    </source>
</evidence>
<dbReference type="AlphaFoldDB" id="A0AAJ7XBV7"/>
<name>A0AAJ7XBV7_PETMA</name>
<evidence type="ECO:0000256" key="8">
    <source>
        <dbReference type="ARBA" id="ARBA00023303"/>
    </source>
</evidence>
<dbReference type="Pfam" id="PF14798">
    <property type="entry name" value="Ca_hom_mod"/>
    <property type="match status" value="2"/>
</dbReference>
<keyword evidence="7 9" id="KW-0472">Membrane</keyword>
<evidence type="ECO:0000256" key="3">
    <source>
        <dbReference type="ARBA" id="ARBA00022448"/>
    </source>
</evidence>
<evidence type="ECO:0000313" key="11">
    <source>
        <dbReference type="RefSeq" id="XP_032828696.1"/>
    </source>
</evidence>
<reference evidence="11" key="1">
    <citation type="submission" date="2025-08" db="UniProtKB">
        <authorList>
            <consortium name="RefSeq"/>
        </authorList>
    </citation>
    <scope>IDENTIFICATION</scope>
    <source>
        <tissue evidence="11">Sperm</tissue>
    </source>
</reference>
<feature type="transmembrane region" description="Helical" evidence="9">
    <location>
        <begin position="29"/>
        <end position="50"/>
    </location>
</feature>
<evidence type="ECO:0000256" key="2">
    <source>
        <dbReference type="ARBA" id="ARBA00008497"/>
    </source>
</evidence>
<proteinExistence type="inferred from homology"/>
<keyword evidence="3" id="KW-0813">Transport</keyword>
<comment type="similarity">
    <text evidence="2">Belongs to the CALHM family.</text>
</comment>
<dbReference type="KEGG" id="pmrn:116953005"/>
<dbReference type="GO" id="GO:1904669">
    <property type="term" value="P:ATP export"/>
    <property type="evidence" value="ECO:0007669"/>
    <property type="project" value="UniProtKB-ARBA"/>
</dbReference>
<evidence type="ECO:0000256" key="4">
    <source>
        <dbReference type="ARBA" id="ARBA00022692"/>
    </source>
</evidence>
<feature type="transmembrane region" description="Helical" evidence="9">
    <location>
        <begin position="219"/>
        <end position="243"/>
    </location>
</feature>